<reference evidence="1 2" key="1">
    <citation type="journal article" date="2011" name="J. Bacteriol.">
        <title>Genome sequence of Taylorella equigenitalis MCE9, the causative agent of contagious equine metritis.</title>
        <authorList>
            <person name="Hebert L."/>
            <person name="Moumen B."/>
            <person name="Duquesne F."/>
            <person name="Breuil M.F."/>
            <person name="Laugier C."/>
            <person name="Batto J.M."/>
            <person name="Renault P."/>
            <person name="Petry S."/>
        </authorList>
    </citation>
    <scope>NUCLEOTIDE SEQUENCE [LARGE SCALE GENOMIC DNA]</scope>
    <source>
        <strain evidence="1 2">MCE9</strain>
    </source>
</reference>
<sequence>MSWRLLFFTLVLLAGVATLAGLQAGDWLVAHAPTQANLKNLAEEDPSPVLGPDGTPILKEPPQPLMNGSIGVPQRSYTADWAIKKSSADQMLNQLKNDPLAPLIDPNSPSSVYSQGAGDNFPAPAPFTPPVAQESGNWEDSFQAELAACRKLKFGQRGECVSRVRNNYCTANNAWGTVSECER</sequence>
<evidence type="ECO:0000313" key="1">
    <source>
        <dbReference type="EMBL" id="ADU91594.1"/>
    </source>
</evidence>
<dbReference type="AlphaFoldDB" id="A0A654KGM6"/>
<gene>
    <name evidence="1" type="ordered locus">TEQUI_0656</name>
</gene>
<protein>
    <submittedName>
        <fullName evidence="1">Putative exported protein</fullName>
    </submittedName>
</protein>
<proteinExistence type="predicted"/>
<dbReference type="KEGG" id="teq:TEQUI_0656"/>
<name>A0A654KGM6_TAYEM</name>
<accession>A0A654KGM6</accession>
<organism evidence="1 2">
    <name type="scientific">Taylorella equigenitalis (strain MCE9)</name>
    <dbReference type="NCBI Taxonomy" id="937774"/>
    <lineage>
        <taxon>Bacteria</taxon>
        <taxon>Pseudomonadati</taxon>
        <taxon>Pseudomonadota</taxon>
        <taxon>Betaproteobacteria</taxon>
        <taxon>Burkholderiales</taxon>
        <taxon>Alcaligenaceae</taxon>
        <taxon>Taylorella</taxon>
    </lineage>
</organism>
<dbReference type="Proteomes" id="UP000007472">
    <property type="component" value="Chromosome"/>
</dbReference>
<evidence type="ECO:0000313" key="2">
    <source>
        <dbReference type="Proteomes" id="UP000007472"/>
    </source>
</evidence>
<dbReference type="EMBL" id="CP002456">
    <property type="protein sequence ID" value="ADU91594.1"/>
    <property type="molecule type" value="Genomic_DNA"/>
</dbReference>